<reference evidence="2" key="1">
    <citation type="journal article" date="2023" name="G3 (Bethesda)">
        <title>Genome assembly and association tests identify interacting loci associated with vigor, precocity, and sex in interspecific pistachio rootstocks.</title>
        <authorList>
            <person name="Palmer W."/>
            <person name="Jacygrad E."/>
            <person name="Sagayaradj S."/>
            <person name="Cavanaugh K."/>
            <person name="Han R."/>
            <person name="Bertier L."/>
            <person name="Beede B."/>
            <person name="Kafkas S."/>
            <person name="Golino D."/>
            <person name="Preece J."/>
            <person name="Michelmore R."/>
        </authorList>
    </citation>
    <scope>NUCLEOTIDE SEQUENCE [LARGE SCALE GENOMIC DNA]</scope>
</reference>
<comment type="caution">
    <text evidence="1">The sequence shown here is derived from an EMBL/GenBank/DDBJ whole genome shotgun (WGS) entry which is preliminary data.</text>
</comment>
<evidence type="ECO:0000313" key="2">
    <source>
        <dbReference type="Proteomes" id="UP001163603"/>
    </source>
</evidence>
<proteinExistence type="predicted"/>
<evidence type="ECO:0000313" key="1">
    <source>
        <dbReference type="EMBL" id="KAJ0052346.1"/>
    </source>
</evidence>
<name>A0ACC0ZGJ7_9ROSI</name>
<accession>A0ACC0ZGJ7</accession>
<dbReference type="Proteomes" id="UP001163603">
    <property type="component" value="Chromosome 1"/>
</dbReference>
<organism evidence="1 2">
    <name type="scientific">Pistacia integerrima</name>
    <dbReference type="NCBI Taxonomy" id="434235"/>
    <lineage>
        <taxon>Eukaryota</taxon>
        <taxon>Viridiplantae</taxon>
        <taxon>Streptophyta</taxon>
        <taxon>Embryophyta</taxon>
        <taxon>Tracheophyta</taxon>
        <taxon>Spermatophyta</taxon>
        <taxon>Magnoliopsida</taxon>
        <taxon>eudicotyledons</taxon>
        <taxon>Gunneridae</taxon>
        <taxon>Pentapetalae</taxon>
        <taxon>rosids</taxon>
        <taxon>malvids</taxon>
        <taxon>Sapindales</taxon>
        <taxon>Anacardiaceae</taxon>
        <taxon>Pistacia</taxon>
    </lineage>
</organism>
<keyword evidence="2" id="KW-1185">Reference proteome</keyword>
<gene>
    <name evidence="1" type="ORF">Pint_00417</name>
</gene>
<protein>
    <submittedName>
        <fullName evidence="1">Uncharacterized protein</fullName>
    </submittedName>
</protein>
<dbReference type="EMBL" id="CM047736">
    <property type="protein sequence ID" value="KAJ0052346.1"/>
    <property type="molecule type" value="Genomic_DNA"/>
</dbReference>
<sequence length="244" mass="26609">MEEPKPPPPAAAENAPAQVTNPPPPAAAENAPAQVTNPPPDTPQTVPAQVTDPLPDTTQTVPAQVTDPPPDTTQTVPPRAPPPPSLPPKTTKKRPLDNNGQLQNSNYYKMRLVLKDLRPHFIEVLRTPDFRNCKVTHEIREKIKILMELYKAETVITVKGRDVAESQPPQDVKVAEQPQKDGVSAKSSEIESKKQQGKDGERQGSCIVGGSAFGWNFITFAGTQPVYYGVTKELFRKLNSGEGQ</sequence>